<reference evidence="4 6" key="2">
    <citation type="submission" date="2016-10" db="EMBL/GenBank/DDBJ databases">
        <authorList>
            <person name="Varghese N."/>
            <person name="Submissions S."/>
        </authorList>
    </citation>
    <scope>NUCLEOTIDE SEQUENCE [LARGE SCALE GENOMIC DNA]</scope>
    <source>
        <strain evidence="4 6">CBMB27</strain>
    </source>
</reference>
<proteinExistence type="inferred from homology"/>
<dbReference type="AlphaFoldDB" id="A0AAE8HQ06"/>
<gene>
    <name evidence="3" type="ORF">MCBMB27_04196</name>
    <name evidence="4" type="ORF">SAMN05192567_105233</name>
</gene>
<evidence type="ECO:0000313" key="6">
    <source>
        <dbReference type="Proteomes" id="UP000199140"/>
    </source>
</evidence>
<reference evidence="3 5" key="1">
    <citation type="submission" date="2016-04" db="EMBL/GenBank/DDBJ databases">
        <title>Complete genome sequencing and analysis of CBMB27, Methylobacterium phyllosphaerae isolated from leaf tissues of rice (Oryza sativa L.).</title>
        <authorList>
            <person name="Lee Y."/>
            <person name="Hwangbo K."/>
            <person name="Chung H."/>
            <person name="Yoo J."/>
            <person name="Kim K.Y."/>
            <person name="Sa T.M."/>
            <person name="Um Y."/>
            <person name="Madhaiyan M."/>
        </authorList>
    </citation>
    <scope>NUCLEOTIDE SEQUENCE [LARGE SCALE GENOMIC DNA]</scope>
    <source>
        <strain evidence="3 5">CBMB27</strain>
    </source>
</reference>
<evidence type="ECO:0000313" key="4">
    <source>
        <dbReference type="EMBL" id="SFG61636.1"/>
    </source>
</evidence>
<evidence type="ECO:0000313" key="5">
    <source>
        <dbReference type="Proteomes" id="UP000185487"/>
    </source>
</evidence>
<dbReference type="Proteomes" id="UP000199140">
    <property type="component" value="Unassembled WGS sequence"/>
</dbReference>
<sequence length="333" mass="37431">MKLLAISDIHGKVGSVMRLRELTDNSFDAIILAGDIGKDLDTTTQVFDILTSFDCPILYVYGNWDHSLTYDHDFGLRAHHLHNAPFTLDGWSFTGFSGVDANWGHNPVAASITADLDAHYDAGFAEIDGRIEALEREEREMLAACVALPPLPNKAHLRPVWPLRRWLSNLREKRKQLEPAMRAKYQEGYREIARANRRELVARMVGHPPERTIVVTHGRLTKTAQDMPVVPLFLFGHSHGFTDTRTGRSRFINVSALDHVVPVMPKHATKRIWNETRAADIGAYTIIEIDDQIVVVSYPLRSMPLGWERVSGSTIGLGFKPLNQGEALLSPKR</sequence>
<dbReference type="Pfam" id="PF12850">
    <property type="entry name" value="Metallophos_2"/>
    <property type="match status" value="1"/>
</dbReference>
<dbReference type="Gene3D" id="3.60.21.10">
    <property type="match status" value="1"/>
</dbReference>
<organism evidence="4 6">
    <name type="scientific">Methylobacterium phyllosphaerae</name>
    <dbReference type="NCBI Taxonomy" id="418223"/>
    <lineage>
        <taxon>Bacteria</taxon>
        <taxon>Pseudomonadati</taxon>
        <taxon>Pseudomonadota</taxon>
        <taxon>Alphaproteobacteria</taxon>
        <taxon>Hyphomicrobiales</taxon>
        <taxon>Methylobacteriaceae</taxon>
        <taxon>Methylobacterium</taxon>
    </lineage>
</organism>
<dbReference type="EMBL" id="FOPK01000005">
    <property type="protein sequence ID" value="SFG61636.1"/>
    <property type="molecule type" value="Genomic_DNA"/>
</dbReference>
<dbReference type="InterPro" id="IPR029052">
    <property type="entry name" value="Metallo-depent_PP-like"/>
</dbReference>
<accession>A0AAE8HQ06</accession>
<name>A0AAE8HQ06_9HYPH</name>
<evidence type="ECO:0000259" key="2">
    <source>
        <dbReference type="Pfam" id="PF12850"/>
    </source>
</evidence>
<dbReference type="InterPro" id="IPR024654">
    <property type="entry name" value="Calcineurin-like_PHP_lpxH"/>
</dbReference>
<keyword evidence="5" id="KW-1185">Reference proteome</keyword>
<comment type="similarity">
    <text evidence="1">Belongs to the metallophosphoesterase superfamily. YfcE family.</text>
</comment>
<dbReference type="RefSeq" id="WP_075381158.1">
    <property type="nucleotide sequence ID" value="NZ_CP015367.1"/>
</dbReference>
<evidence type="ECO:0000313" key="3">
    <source>
        <dbReference type="EMBL" id="APT33487.1"/>
    </source>
</evidence>
<protein>
    <submittedName>
        <fullName evidence="4">Calcineurin-like phosphoesterase superfamily domain-containing protein</fullName>
    </submittedName>
</protein>
<dbReference type="SUPFAM" id="SSF56300">
    <property type="entry name" value="Metallo-dependent phosphatases"/>
    <property type="match status" value="1"/>
</dbReference>
<evidence type="ECO:0000256" key="1">
    <source>
        <dbReference type="ARBA" id="ARBA00008950"/>
    </source>
</evidence>
<dbReference type="Proteomes" id="UP000185487">
    <property type="component" value="Chromosome"/>
</dbReference>
<feature type="domain" description="Calcineurin-like phosphoesterase" evidence="2">
    <location>
        <begin position="1"/>
        <end position="92"/>
    </location>
</feature>
<dbReference type="KEGG" id="mphy:MCBMB27_04196"/>
<dbReference type="EMBL" id="CP015367">
    <property type="protein sequence ID" value="APT33487.1"/>
    <property type="molecule type" value="Genomic_DNA"/>
</dbReference>